<keyword evidence="3" id="KW-0804">Transcription</keyword>
<dbReference type="PRINTS" id="PR00598">
    <property type="entry name" value="HTHMARR"/>
</dbReference>
<dbReference type="InterPro" id="IPR036390">
    <property type="entry name" value="WH_DNA-bd_sf"/>
</dbReference>
<protein>
    <recommendedName>
        <fullName evidence="4">HTH marR-type domain-containing protein</fullName>
    </recommendedName>
</protein>
<dbReference type="Pfam" id="PF12802">
    <property type="entry name" value="MarR_2"/>
    <property type="match status" value="1"/>
</dbReference>
<dbReference type="Gene3D" id="1.10.10.10">
    <property type="entry name" value="Winged helix-like DNA-binding domain superfamily/Winged helix DNA-binding domain"/>
    <property type="match status" value="1"/>
</dbReference>
<comment type="caution">
    <text evidence="5">The sequence shown here is derived from an EMBL/GenBank/DDBJ whole genome shotgun (WGS) entry which is preliminary data.</text>
</comment>
<dbReference type="InterPro" id="IPR023187">
    <property type="entry name" value="Tscrpt_reg_MarR-type_CS"/>
</dbReference>
<evidence type="ECO:0000256" key="3">
    <source>
        <dbReference type="ARBA" id="ARBA00023163"/>
    </source>
</evidence>
<dbReference type="PROSITE" id="PS50995">
    <property type="entry name" value="HTH_MARR_2"/>
    <property type="match status" value="1"/>
</dbReference>
<name>A0A0F9TRC2_9ZZZZ</name>
<proteinExistence type="predicted"/>
<dbReference type="SMART" id="SM00347">
    <property type="entry name" value="HTH_MARR"/>
    <property type="match status" value="1"/>
</dbReference>
<dbReference type="GO" id="GO:0006950">
    <property type="term" value="P:response to stress"/>
    <property type="evidence" value="ECO:0007669"/>
    <property type="project" value="TreeGrafter"/>
</dbReference>
<dbReference type="AlphaFoldDB" id="A0A0F9TRC2"/>
<organism evidence="5">
    <name type="scientific">marine sediment metagenome</name>
    <dbReference type="NCBI Taxonomy" id="412755"/>
    <lineage>
        <taxon>unclassified sequences</taxon>
        <taxon>metagenomes</taxon>
        <taxon>ecological metagenomes</taxon>
    </lineage>
</organism>
<evidence type="ECO:0000313" key="5">
    <source>
        <dbReference type="EMBL" id="KKN81869.1"/>
    </source>
</evidence>
<dbReference type="GO" id="GO:0003677">
    <property type="term" value="F:DNA binding"/>
    <property type="evidence" value="ECO:0007669"/>
    <property type="project" value="UniProtKB-KW"/>
</dbReference>
<feature type="domain" description="HTH marR-type" evidence="4">
    <location>
        <begin position="15"/>
        <end position="149"/>
    </location>
</feature>
<keyword evidence="2" id="KW-0238">DNA-binding</keyword>
<evidence type="ECO:0000256" key="1">
    <source>
        <dbReference type="ARBA" id="ARBA00023015"/>
    </source>
</evidence>
<dbReference type="PANTHER" id="PTHR33164:SF101">
    <property type="entry name" value="TRANSCRIPTIONAL REPRESSOR MPRA"/>
    <property type="match status" value="1"/>
</dbReference>
<keyword evidence="1" id="KW-0805">Transcription regulation</keyword>
<dbReference type="InterPro" id="IPR039422">
    <property type="entry name" value="MarR/SlyA-like"/>
</dbReference>
<dbReference type="InterPro" id="IPR000835">
    <property type="entry name" value="HTH_MarR-typ"/>
</dbReference>
<gene>
    <name evidence="5" type="ORF">LCGC14_0315420</name>
</gene>
<dbReference type="GO" id="GO:0003700">
    <property type="term" value="F:DNA-binding transcription factor activity"/>
    <property type="evidence" value="ECO:0007669"/>
    <property type="project" value="InterPro"/>
</dbReference>
<sequence length="166" mass="18497">MVDNINQNSSQGMPINSLSDALQKVTHAYRSAMTQAIREAEVPLPVTHVRVLKAVSHMSDCTANAIAQRMRRDKAQITRVLNELLASGLINKRGNPADRRSQLLEPSIAGTAMMQRIKQLEQQTLARMTRDLNPDEVELFICLARRMTDNLDASPVQPLNSLENPV</sequence>
<dbReference type="InterPro" id="IPR036388">
    <property type="entry name" value="WH-like_DNA-bd_sf"/>
</dbReference>
<dbReference type="SUPFAM" id="SSF46785">
    <property type="entry name" value="Winged helix' DNA-binding domain"/>
    <property type="match status" value="1"/>
</dbReference>
<evidence type="ECO:0000259" key="4">
    <source>
        <dbReference type="PROSITE" id="PS50995"/>
    </source>
</evidence>
<evidence type="ECO:0000256" key="2">
    <source>
        <dbReference type="ARBA" id="ARBA00023125"/>
    </source>
</evidence>
<accession>A0A0F9TRC2</accession>
<reference evidence="5" key="1">
    <citation type="journal article" date="2015" name="Nature">
        <title>Complex archaea that bridge the gap between prokaryotes and eukaryotes.</title>
        <authorList>
            <person name="Spang A."/>
            <person name="Saw J.H."/>
            <person name="Jorgensen S.L."/>
            <person name="Zaremba-Niedzwiedzka K."/>
            <person name="Martijn J."/>
            <person name="Lind A.E."/>
            <person name="van Eijk R."/>
            <person name="Schleper C."/>
            <person name="Guy L."/>
            <person name="Ettema T.J."/>
        </authorList>
    </citation>
    <scope>NUCLEOTIDE SEQUENCE</scope>
</reference>
<dbReference type="PROSITE" id="PS01117">
    <property type="entry name" value="HTH_MARR_1"/>
    <property type="match status" value="1"/>
</dbReference>
<dbReference type="EMBL" id="LAZR01000209">
    <property type="protein sequence ID" value="KKN81869.1"/>
    <property type="molecule type" value="Genomic_DNA"/>
</dbReference>
<dbReference type="PANTHER" id="PTHR33164">
    <property type="entry name" value="TRANSCRIPTIONAL REGULATOR, MARR FAMILY"/>
    <property type="match status" value="1"/>
</dbReference>